<reference evidence="4" key="3">
    <citation type="submission" date="2018-04" db="EMBL/GenBank/DDBJ databases">
        <authorList>
            <person name="Sheh A."/>
            <person name="Shen Z."/>
            <person name="Mannion A.J."/>
            <person name="Fox J.G."/>
        </authorList>
    </citation>
    <scope>NUCLEOTIDE SEQUENCE</scope>
    <source>
        <strain evidence="4">MIT 97-6194</strain>
    </source>
</reference>
<keyword evidence="1" id="KW-1134">Transmembrane beta strand</keyword>
<sequence>MPPISMIDRIEVIRGPASIIYGSATH</sequence>
<dbReference type="InterPro" id="IPR037066">
    <property type="entry name" value="Plug_dom_sf"/>
</dbReference>
<dbReference type="Proteomes" id="UP000477070">
    <property type="component" value="Unassembled WGS sequence"/>
</dbReference>
<dbReference type="InterPro" id="IPR039426">
    <property type="entry name" value="TonB-dep_rcpt-like"/>
</dbReference>
<dbReference type="AlphaFoldDB" id="A0A347W607"/>
<dbReference type="SUPFAM" id="SSF56935">
    <property type="entry name" value="Porins"/>
    <property type="match status" value="1"/>
</dbReference>
<evidence type="ECO:0000259" key="2">
    <source>
        <dbReference type="Pfam" id="PF07715"/>
    </source>
</evidence>
<keyword evidence="1" id="KW-0998">Cell outer membrane</keyword>
<dbReference type="PROSITE" id="PS52016">
    <property type="entry name" value="TONB_DEPENDENT_REC_3"/>
    <property type="match status" value="1"/>
</dbReference>
<evidence type="ECO:0000313" key="6">
    <source>
        <dbReference type="Proteomes" id="UP000477070"/>
    </source>
</evidence>
<keyword evidence="3" id="KW-0675">Receptor</keyword>
<reference evidence="4 5" key="2">
    <citation type="journal article" date="2016" name="Infect. Immun.">
        <title>Helicobacter saguini, a Novel Helicobacter Isolated from Cotton-Top Tamarins with Ulcerative Colitis, Has Proinflammatory Properties and Induces Typhlocolitis and Dysplasia in Gnotobiotic IL-10-/- Mice.</title>
        <authorList>
            <person name="Shen Z."/>
            <person name="Mannion A."/>
            <person name="Whary M.T."/>
            <person name="Muthupalani S."/>
            <person name="Sheh A."/>
            <person name="Feng Y."/>
            <person name="Gong G."/>
            <person name="Vandamme P."/>
            <person name="Holcombe H.R."/>
            <person name="Paster B.J."/>
            <person name="Fox J.G."/>
        </authorList>
    </citation>
    <scope>NUCLEOTIDE SEQUENCE [LARGE SCALE GENOMIC DNA]</scope>
    <source>
        <strain evidence="4 5">MIT 97-6194</strain>
    </source>
</reference>
<reference evidence="4 5" key="1">
    <citation type="journal article" date="2014" name="Genome Announc.">
        <title>Draft genome sequences of eight enterohepatic helicobacter species isolated from both laboratory and wild rodents.</title>
        <authorList>
            <person name="Sheh A."/>
            <person name="Shen Z."/>
            <person name="Fox J.G."/>
        </authorList>
    </citation>
    <scope>NUCLEOTIDE SEQUENCE [LARGE SCALE GENOMIC DNA]</scope>
    <source>
        <strain evidence="4 5">MIT 97-6194</strain>
    </source>
</reference>
<evidence type="ECO:0000256" key="1">
    <source>
        <dbReference type="PROSITE-ProRule" id="PRU01360"/>
    </source>
</evidence>
<dbReference type="EMBL" id="QBIU01000002">
    <property type="protein sequence ID" value="MWV70412.1"/>
    <property type="molecule type" value="Genomic_DNA"/>
</dbReference>
<proteinExistence type="inferred from homology"/>
<comment type="similarity">
    <text evidence="1">Belongs to the TonB-dependent receptor family.</text>
</comment>
<protein>
    <submittedName>
        <fullName evidence="3">TonB-dependent receptor plug domain-containing protein</fullName>
    </submittedName>
</protein>
<evidence type="ECO:0000313" key="4">
    <source>
        <dbReference type="EMBL" id="TLD93011.1"/>
    </source>
</evidence>
<dbReference type="InterPro" id="IPR012910">
    <property type="entry name" value="Plug_dom"/>
</dbReference>
<accession>A0A347W607</accession>
<keyword evidence="5" id="KW-1185">Reference proteome</keyword>
<dbReference type="GO" id="GO:0009279">
    <property type="term" value="C:cell outer membrane"/>
    <property type="evidence" value="ECO:0007669"/>
    <property type="project" value="UniProtKB-SubCell"/>
</dbReference>
<dbReference type="EMBL" id="JRMP02000016">
    <property type="protein sequence ID" value="TLD93011.1"/>
    <property type="molecule type" value="Genomic_DNA"/>
</dbReference>
<dbReference type="RefSeq" id="WP_081948371.1">
    <property type="nucleotide sequence ID" value="NZ_JRMP02000016.1"/>
</dbReference>
<keyword evidence="1" id="KW-0472">Membrane</keyword>
<evidence type="ECO:0000313" key="5">
    <source>
        <dbReference type="Proteomes" id="UP000029714"/>
    </source>
</evidence>
<comment type="subcellular location">
    <subcellularLocation>
        <location evidence="1">Cell outer membrane</location>
        <topology evidence="1">Multi-pass membrane protein</topology>
    </subcellularLocation>
</comment>
<keyword evidence="1" id="KW-0813">Transport</keyword>
<evidence type="ECO:0000313" key="3">
    <source>
        <dbReference type="EMBL" id="MWV70412.1"/>
    </source>
</evidence>
<reference evidence="3 6" key="4">
    <citation type="submission" date="2019-12" db="EMBL/GenBank/DDBJ databases">
        <title>Multi-Generational Helicobacter saguini Isolates.</title>
        <authorList>
            <person name="Mannion A."/>
            <person name="Shen Z."/>
            <person name="Fox J.G."/>
        </authorList>
    </citation>
    <scope>NUCLEOTIDE SEQUENCE [LARGE SCALE GENOMIC DNA]</scope>
    <source>
        <strain evidence="3">16-048</strain>
        <strain evidence="6">16-048 (F4)</strain>
    </source>
</reference>
<dbReference type="Gene3D" id="2.170.130.10">
    <property type="entry name" value="TonB-dependent receptor, plug domain"/>
    <property type="match status" value="1"/>
</dbReference>
<name>A0A347W607_9HELI</name>
<keyword evidence="1" id="KW-0812">Transmembrane</keyword>
<comment type="caution">
    <text evidence="4">The sequence shown here is derived from an EMBL/GenBank/DDBJ whole genome shotgun (WGS) entry which is preliminary data.</text>
</comment>
<dbReference type="Proteomes" id="UP000029714">
    <property type="component" value="Unassembled WGS sequence"/>
</dbReference>
<dbReference type="Pfam" id="PF07715">
    <property type="entry name" value="Plug"/>
    <property type="match status" value="1"/>
</dbReference>
<feature type="domain" description="TonB-dependent receptor plug" evidence="2">
    <location>
        <begin position="3"/>
        <end position="24"/>
    </location>
</feature>
<gene>
    <name evidence="3" type="ORF">DCO61_10510</name>
    <name evidence="4" type="ORF">LS64_009220</name>
</gene>
<organism evidence="4 5">
    <name type="scientific">Helicobacter saguini</name>
    <dbReference type="NCBI Taxonomy" id="1548018"/>
    <lineage>
        <taxon>Bacteria</taxon>
        <taxon>Pseudomonadati</taxon>
        <taxon>Campylobacterota</taxon>
        <taxon>Epsilonproteobacteria</taxon>
        <taxon>Campylobacterales</taxon>
        <taxon>Helicobacteraceae</taxon>
        <taxon>Helicobacter</taxon>
    </lineage>
</organism>